<proteinExistence type="predicted"/>
<keyword evidence="4" id="KW-1185">Reference proteome</keyword>
<dbReference type="Pfam" id="PF11905">
    <property type="entry name" value="DUF3425"/>
    <property type="match status" value="1"/>
</dbReference>
<dbReference type="SUPFAM" id="SSF57959">
    <property type="entry name" value="Leucine zipper domain"/>
    <property type="match status" value="1"/>
</dbReference>
<dbReference type="PANTHER" id="PTHR37012:SF2">
    <property type="entry name" value="BZIP DOMAIN-CONTAINING PROTEIN-RELATED"/>
    <property type="match status" value="1"/>
</dbReference>
<feature type="coiled-coil region" evidence="1">
    <location>
        <begin position="56"/>
        <end position="83"/>
    </location>
</feature>
<dbReference type="AlphaFoldDB" id="A0AA35Q504"/>
<gene>
    <name evidence="3" type="ORF">CCHLO57077_00010544</name>
</gene>
<dbReference type="InterPro" id="IPR046347">
    <property type="entry name" value="bZIP_sf"/>
</dbReference>
<dbReference type="PANTHER" id="PTHR37012">
    <property type="entry name" value="B-ZIP TRANSCRIPTION FACTOR (EUROFUNG)-RELATED"/>
    <property type="match status" value="1"/>
</dbReference>
<dbReference type="Gene3D" id="1.20.5.170">
    <property type="match status" value="1"/>
</dbReference>
<reference evidence="3" key="1">
    <citation type="submission" date="2023-01" db="EMBL/GenBank/DDBJ databases">
        <authorList>
            <person name="Piombo E."/>
        </authorList>
    </citation>
    <scope>NUCLEOTIDE SEQUENCE</scope>
</reference>
<organism evidence="3 4">
    <name type="scientific">Clonostachys chloroleuca</name>
    <dbReference type="NCBI Taxonomy" id="1926264"/>
    <lineage>
        <taxon>Eukaryota</taxon>
        <taxon>Fungi</taxon>
        <taxon>Dikarya</taxon>
        <taxon>Ascomycota</taxon>
        <taxon>Pezizomycotina</taxon>
        <taxon>Sordariomycetes</taxon>
        <taxon>Hypocreomycetidae</taxon>
        <taxon>Hypocreales</taxon>
        <taxon>Bionectriaceae</taxon>
        <taxon>Clonostachys</taxon>
    </lineage>
</organism>
<accession>A0AA35Q504</accession>
<dbReference type="GO" id="GO:0003700">
    <property type="term" value="F:DNA-binding transcription factor activity"/>
    <property type="evidence" value="ECO:0007669"/>
    <property type="project" value="InterPro"/>
</dbReference>
<evidence type="ECO:0000256" key="2">
    <source>
        <dbReference type="SAM" id="MobiDB-lite"/>
    </source>
</evidence>
<comment type="caution">
    <text evidence="3">The sequence shown here is derived from an EMBL/GenBank/DDBJ whole genome shotgun (WGS) entry which is preliminary data.</text>
</comment>
<dbReference type="EMBL" id="CABFNP030001281">
    <property type="protein sequence ID" value="CAI6096153.1"/>
    <property type="molecule type" value="Genomic_DNA"/>
</dbReference>
<keyword evidence="1" id="KW-0175">Coiled coil</keyword>
<name>A0AA35Q504_9HYPO</name>
<dbReference type="InterPro" id="IPR021833">
    <property type="entry name" value="DUF3425"/>
</dbReference>
<protein>
    <recommendedName>
        <fullName evidence="5">BZIP domain-containing protein</fullName>
    </recommendedName>
</protein>
<sequence>MDQQSESQKEVELRRKRARDRKAQQAMRDRTKWTINSLSEQVSVLTATIDERSCELHSLRLTVTQLEADNAHLRTQNAALQLSLLGRVVDGNETSTISSGLSPISVDSIHVPAWELSPRNTPAGCLADDILQDFINQTRTTGLASTPLAVEDQNSTSTWKPNLCSLLDRNHHPDDKISNVVAGIVNAYTEIEDLPRQVAVFVNLAHLLNWMVLLDRDSWELLPDWLRPVPIQVASPHAAWIDRIPWYSCLITIQCHMLIFIRPRAREYLIIHPEITLDDFVVPYSSSFSLNWPYDPTSVLLPPVTRNDEITEITVNPVFQEHMKQISNWTIGEAFRKRFPDMSRLIDMDLGQMSAPSTPSTKGASASY</sequence>
<evidence type="ECO:0000256" key="1">
    <source>
        <dbReference type="SAM" id="Coils"/>
    </source>
</evidence>
<dbReference type="Proteomes" id="UP001160390">
    <property type="component" value="Unassembled WGS sequence"/>
</dbReference>
<feature type="region of interest" description="Disordered" evidence="2">
    <location>
        <begin position="1"/>
        <end position="28"/>
    </location>
</feature>
<evidence type="ECO:0000313" key="3">
    <source>
        <dbReference type="EMBL" id="CAI6096153.1"/>
    </source>
</evidence>
<evidence type="ECO:0000313" key="4">
    <source>
        <dbReference type="Proteomes" id="UP001160390"/>
    </source>
</evidence>
<evidence type="ECO:0008006" key="5">
    <source>
        <dbReference type="Google" id="ProtNLM"/>
    </source>
</evidence>